<feature type="chain" id="PRO_5039386568" evidence="2">
    <location>
        <begin position="23"/>
        <end position="449"/>
    </location>
</feature>
<dbReference type="PANTHER" id="PTHR43649">
    <property type="entry name" value="ARABINOSE-BINDING PROTEIN-RELATED"/>
    <property type="match status" value="1"/>
</dbReference>
<feature type="compositionally biased region" description="Low complexity" evidence="1">
    <location>
        <begin position="31"/>
        <end position="51"/>
    </location>
</feature>
<accession>A0A7X0SLH9</accession>
<feature type="signal peptide" evidence="2">
    <location>
        <begin position="1"/>
        <end position="22"/>
    </location>
</feature>
<sequence>MAGTKKVVYAAMLVMLCLVVSACGSGGNGKNAGASSGGSASPSASGSTSPSQTKEAAPEQTKPGEKIKMTLMITSADNPASKEIEGVVAEHFKDKYDITFKPWDGNNAEKTIKTTIAANNPIDLTQYWPTQMETFVNADMALDLTPYLDANGGEWRNSFLDRVIESGTYNGKVYALPFSAVYPMLIANQDILDKAGVKLPDGPQSWDDFMAMLGRIQEKTGVWPIGINKDWAAWVPRNNLITIWPDDARMTAFATGKTPFTDPLVVEAFEASKELYDKYVYPGKGALTTTLDQVNIAFKQGKIAIKADVNTNAAQSIKDSGLTNISIGSWPTKGLNYVLGGSDGYFIPANAKHPEASIEIMKYLTSPEILQMRVDKGSPVTIKDVKSDDPNLALYSKDAGRIEPKEIINVAPQFMDIVNGKMPANYIFNGKSSLDELEKVRRQVAAGGQ</sequence>
<evidence type="ECO:0000313" key="4">
    <source>
        <dbReference type="Proteomes" id="UP000564644"/>
    </source>
</evidence>
<reference evidence="3 4" key="1">
    <citation type="submission" date="2020-08" db="EMBL/GenBank/DDBJ databases">
        <title>Cohnella phylogeny.</title>
        <authorList>
            <person name="Dunlap C."/>
        </authorList>
    </citation>
    <scope>NUCLEOTIDE SEQUENCE [LARGE SCALE GENOMIC DNA]</scope>
    <source>
        <strain evidence="3 4">CBP 2801</strain>
    </source>
</reference>
<keyword evidence="4" id="KW-1185">Reference proteome</keyword>
<dbReference type="Proteomes" id="UP000564644">
    <property type="component" value="Unassembled WGS sequence"/>
</dbReference>
<dbReference type="PROSITE" id="PS51257">
    <property type="entry name" value="PROKAR_LIPOPROTEIN"/>
    <property type="match status" value="1"/>
</dbReference>
<gene>
    <name evidence="3" type="ORF">H7C18_14330</name>
</gene>
<feature type="region of interest" description="Disordered" evidence="1">
    <location>
        <begin position="29"/>
        <end position="64"/>
    </location>
</feature>
<evidence type="ECO:0000313" key="3">
    <source>
        <dbReference type="EMBL" id="MBB6732094.1"/>
    </source>
</evidence>
<dbReference type="AlphaFoldDB" id="A0A7X0SLH9"/>
<name>A0A7X0SLH9_9BACL</name>
<dbReference type="RefSeq" id="WP_185129763.1">
    <property type="nucleotide sequence ID" value="NZ_JACJVO010000017.1"/>
</dbReference>
<dbReference type="SUPFAM" id="SSF53850">
    <property type="entry name" value="Periplasmic binding protein-like II"/>
    <property type="match status" value="1"/>
</dbReference>
<comment type="caution">
    <text evidence="3">The sequence shown here is derived from an EMBL/GenBank/DDBJ whole genome shotgun (WGS) entry which is preliminary data.</text>
</comment>
<proteinExistence type="predicted"/>
<dbReference type="InterPro" id="IPR006059">
    <property type="entry name" value="SBP"/>
</dbReference>
<dbReference type="InterPro" id="IPR050490">
    <property type="entry name" value="Bact_solute-bd_prot1"/>
</dbReference>
<dbReference type="Pfam" id="PF13416">
    <property type="entry name" value="SBP_bac_8"/>
    <property type="match status" value="1"/>
</dbReference>
<evidence type="ECO:0000256" key="1">
    <source>
        <dbReference type="SAM" id="MobiDB-lite"/>
    </source>
</evidence>
<organism evidence="3 4">
    <name type="scientific">Cohnella zeiphila</name>
    <dbReference type="NCBI Taxonomy" id="2761120"/>
    <lineage>
        <taxon>Bacteria</taxon>
        <taxon>Bacillati</taxon>
        <taxon>Bacillota</taxon>
        <taxon>Bacilli</taxon>
        <taxon>Bacillales</taxon>
        <taxon>Paenibacillaceae</taxon>
        <taxon>Cohnella</taxon>
    </lineage>
</organism>
<dbReference type="EMBL" id="JACJVO010000017">
    <property type="protein sequence ID" value="MBB6732094.1"/>
    <property type="molecule type" value="Genomic_DNA"/>
</dbReference>
<evidence type="ECO:0000256" key="2">
    <source>
        <dbReference type="SAM" id="SignalP"/>
    </source>
</evidence>
<keyword evidence="2" id="KW-0732">Signal</keyword>
<protein>
    <submittedName>
        <fullName evidence="3">Extracellular solute-binding protein</fullName>
    </submittedName>
</protein>
<dbReference type="Gene3D" id="3.40.190.10">
    <property type="entry name" value="Periplasmic binding protein-like II"/>
    <property type="match status" value="1"/>
</dbReference>